<gene>
    <name evidence="2" type="ORF">LG219_13030</name>
</gene>
<keyword evidence="3" id="KW-1185">Reference proteome</keyword>
<comment type="caution">
    <text evidence="2">The sequence shown here is derived from an EMBL/GenBank/DDBJ whole genome shotgun (WGS) entry which is preliminary data.</text>
</comment>
<protein>
    <recommendedName>
        <fullName evidence="4">CBM-cenC domain-containing protein</fullName>
    </recommendedName>
</protein>
<proteinExistence type="predicted"/>
<organism evidence="2 3">
    <name type="scientific">Deefgea salmonis</name>
    <dbReference type="NCBI Taxonomy" id="2875502"/>
    <lineage>
        <taxon>Bacteria</taxon>
        <taxon>Pseudomonadati</taxon>
        <taxon>Pseudomonadota</taxon>
        <taxon>Betaproteobacteria</taxon>
        <taxon>Neisseriales</taxon>
        <taxon>Chitinibacteraceae</taxon>
        <taxon>Deefgea</taxon>
    </lineage>
</organism>
<name>A0ABS8BNP4_9NEIS</name>
<reference evidence="2 3" key="1">
    <citation type="submission" date="2021-10" db="EMBL/GenBank/DDBJ databases">
        <authorList>
            <person name="Chen M."/>
        </authorList>
    </citation>
    <scope>NUCLEOTIDE SEQUENCE [LARGE SCALE GENOMIC DNA]</scope>
    <source>
        <strain evidence="2 3">H3-26</strain>
    </source>
</reference>
<sequence>MRRFLFGLMLIANLSVAATLSLKPHQPLSTETVPRFGLNLGGPSYWGAEQLRANIVRNPGFEPLLDRSLVIVDRLDGRQITDRDAWVARPDGFWIGGQFQVLTGAQSGKSGRIRDYRRSAAGPGLFWLDDNLSALQIGDVISVEKTARLTGVPQWWPEGRASLIAESSSSGGQYVLRLQSSSAQTARVSSYFDTLGGSAGRLLPVTGEWQLSFRVKMPRPGAKLVVRFARDGAEPFVSKSFTPSSSWETIHLTWQGSEALLAKAAPLSLVLSSEGDGEIWLDDVYLGEVPTQVGGFRRAVVDNLKALKPGYLRDWQGQLGERVQNRFAGEFARQPIRYRAGDSESFFAYSVPELFALCAQVQASPWVIGSPTWSAVEWQEFGRLLRVAADQQQLAEVVLEFGNENWNALFRPAGLSNVNQHREVADRALAAAKRGFGTGRRLITVVNAPFLWPDSPGAILNATQADRVAVAPYFFYEVQAQDSLQVNRRKALQSQRDALQKQQSSALASGKKLAIYEVNFHSTMGNAPAKERNQVLATSISGVALARHLLDATLVGVREQAVYSLAGFSFKLNDGLGDIALFGISRDLSVAQRFRPTGLALAMLNDIAGGTPWRYQCQGDAEACNNLVVLGFSDDKQAPLRAAVVNLTSQSHSIQIPCRGVIRWRLLDGRQQGDNEGEQAKVSVSNGQSICQQGSAIVKLPAESLLVAK</sequence>
<accession>A0ABS8BNP4</accession>
<evidence type="ECO:0008006" key="4">
    <source>
        <dbReference type="Google" id="ProtNLM"/>
    </source>
</evidence>
<dbReference type="RefSeq" id="WP_226764916.1">
    <property type="nucleotide sequence ID" value="NZ_JAJAWG010000010.1"/>
</dbReference>
<keyword evidence="1" id="KW-0732">Signal</keyword>
<dbReference type="Proteomes" id="UP001198034">
    <property type="component" value="Unassembled WGS sequence"/>
</dbReference>
<dbReference type="Gene3D" id="3.20.20.80">
    <property type="entry name" value="Glycosidases"/>
    <property type="match status" value="1"/>
</dbReference>
<evidence type="ECO:0000313" key="2">
    <source>
        <dbReference type="EMBL" id="MCB5197189.1"/>
    </source>
</evidence>
<evidence type="ECO:0000256" key="1">
    <source>
        <dbReference type="SAM" id="SignalP"/>
    </source>
</evidence>
<feature type="chain" id="PRO_5046583440" description="CBM-cenC domain-containing protein" evidence="1">
    <location>
        <begin position="18"/>
        <end position="709"/>
    </location>
</feature>
<evidence type="ECO:0000313" key="3">
    <source>
        <dbReference type="Proteomes" id="UP001198034"/>
    </source>
</evidence>
<feature type="signal peptide" evidence="1">
    <location>
        <begin position="1"/>
        <end position="17"/>
    </location>
</feature>
<dbReference type="EMBL" id="JAJAWG010000010">
    <property type="protein sequence ID" value="MCB5197189.1"/>
    <property type="molecule type" value="Genomic_DNA"/>
</dbReference>